<comment type="similarity">
    <text evidence="2 11">Belongs to the diacylglycerol acyltransferase family.</text>
</comment>
<dbReference type="GO" id="GO:0005789">
    <property type="term" value="C:endoplasmic reticulum membrane"/>
    <property type="evidence" value="ECO:0007669"/>
    <property type="project" value="UniProtKB-SubCell"/>
</dbReference>
<comment type="caution">
    <text evidence="11">Lacks conserved residue(s) required for the propagation of feature annotation.</text>
</comment>
<evidence type="ECO:0000313" key="13">
    <source>
        <dbReference type="Proteomes" id="UP000594262"/>
    </source>
</evidence>
<evidence type="ECO:0000256" key="10">
    <source>
        <dbReference type="ARBA" id="ARBA00023315"/>
    </source>
</evidence>
<dbReference type="AlphaFoldDB" id="A0A7M5X5V2"/>
<dbReference type="PANTHER" id="PTHR12317:SF79">
    <property type="entry name" value="ACYLTRANSFERASE"/>
    <property type="match status" value="1"/>
</dbReference>
<keyword evidence="4 11" id="KW-0808">Transferase</keyword>
<dbReference type="Proteomes" id="UP000594262">
    <property type="component" value="Unplaced"/>
</dbReference>
<keyword evidence="5 11" id="KW-0812">Transmembrane</keyword>
<evidence type="ECO:0000256" key="4">
    <source>
        <dbReference type="ARBA" id="ARBA00022679"/>
    </source>
</evidence>
<dbReference type="GO" id="GO:0004144">
    <property type="term" value="F:diacylglycerol O-acyltransferase activity"/>
    <property type="evidence" value="ECO:0007669"/>
    <property type="project" value="TreeGrafter"/>
</dbReference>
<dbReference type="EC" id="2.3.1.-" evidence="11"/>
<protein>
    <recommendedName>
        <fullName evidence="11">Acyltransferase</fullName>
        <ecNumber evidence="11">2.3.1.-</ecNumber>
    </recommendedName>
</protein>
<evidence type="ECO:0000256" key="6">
    <source>
        <dbReference type="ARBA" id="ARBA00022824"/>
    </source>
</evidence>
<dbReference type="OrthoDB" id="264532at2759"/>
<dbReference type="RefSeq" id="XP_066915735.1">
    <property type="nucleotide sequence ID" value="XM_067059634.1"/>
</dbReference>
<reference evidence="12" key="1">
    <citation type="submission" date="2021-01" db="UniProtKB">
        <authorList>
            <consortium name="EnsemblMetazoa"/>
        </authorList>
    </citation>
    <scope>IDENTIFICATION</scope>
</reference>
<keyword evidence="13" id="KW-1185">Reference proteome</keyword>
<feature type="transmembrane region" description="Helical" evidence="11">
    <location>
        <begin position="20"/>
        <end position="42"/>
    </location>
</feature>
<dbReference type="GO" id="GO:0019432">
    <property type="term" value="P:triglyceride biosynthetic process"/>
    <property type="evidence" value="ECO:0007669"/>
    <property type="project" value="TreeGrafter"/>
</dbReference>
<evidence type="ECO:0000256" key="5">
    <source>
        <dbReference type="ARBA" id="ARBA00022692"/>
    </source>
</evidence>
<proteinExistence type="inferred from homology"/>
<accession>A0A7M5X5V2</accession>
<dbReference type="EnsemblMetazoa" id="CLYHEMT018208.1">
    <property type="protein sequence ID" value="CLYHEMP018208.1"/>
    <property type="gene ID" value="CLYHEMG018208"/>
</dbReference>
<dbReference type="RefSeq" id="XP_066915734.1">
    <property type="nucleotide sequence ID" value="XM_067059633.1"/>
</dbReference>
<dbReference type="InterPro" id="IPR007130">
    <property type="entry name" value="DAGAT"/>
</dbReference>
<evidence type="ECO:0000256" key="2">
    <source>
        <dbReference type="ARBA" id="ARBA00005420"/>
    </source>
</evidence>
<organism evidence="12 13">
    <name type="scientific">Clytia hemisphaerica</name>
    <dbReference type="NCBI Taxonomy" id="252671"/>
    <lineage>
        <taxon>Eukaryota</taxon>
        <taxon>Metazoa</taxon>
        <taxon>Cnidaria</taxon>
        <taxon>Hydrozoa</taxon>
        <taxon>Hydroidolina</taxon>
        <taxon>Leptothecata</taxon>
        <taxon>Obeliida</taxon>
        <taxon>Clytiidae</taxon>
        <taxon>Clytia</taxon>
    </lineage>
</organism>
<keyword evidence="6 11" id="KW-0256">Endoplasmic reticulum</keyword>
<keyword evidence="7 11" id="KW-1133">Transmembrane helix</keyword>
<evidence type="ECO:0000256" key="9">
    <source>
        <dbReference type="ARBA" id="ARBA00023136"/>
    </source>
</evidence>
<dbReference type="PANTHER" id="PTHR12317">
    <property type="entry name" value="DIACYLGLYCEROL O-ACYLTRANSFERASE"/>
    <property type="match status" value="1"/>
</dbReference>
<evidence type="ECO:0000256" key="11">
    <source>
        <dbReference type="RuleBase" id="RU367023"/>
    </source>
</evidence>
<evidence type="ECO:0000256" key="1">
    <source>
        <dbReference type="ARBA" id="ARBA00004477"/>
    </source>
</evidence>
<dbReference type="EnsemblMetazoa" id="CLYHEMT018208.2">
    <property type="protein sequence ID" value="CLYHEMP018208.2"/>
    <property type="gene ID" value="CLYHEMG018208"/>
</dbReference>
<comment type="subcellular location">
    <subcellularLocation>
        <location evidence="1 11">Endoplasmic reticulum membrane</location>
        <topology evidence="1 11">Multi-pass membrane protein</topology>
    </subcellularLocation>
</comment>
<dbReference type="CDD" id="cd07987">
    <property type="entry name" value="LPLAT_MGAT-like"/>
    <property type="match status" value="1"/>
</dbReference>
<evidence type="ECO:0000256" key="7">
    <source>
        <dbReference type="ARBA" id="ARBA00022989"/>
    </source>
</evidence>
<keyword evidence="10" id="KW-0012">Acyltransferase</keyword>
<dbReference type="GeneID" id="136802878"/>
<dbReference type="Pfam" id="PF03982">
    <property type="entry name" value="DAGAT"/>
    <property type="match status" value="1"/>
</dbReference>
<keyword evidence="3" id="KW-0444">Lipid biosynthesis</keyword>
<evidence type="ECO:0000256" key="3">
    <source>
        <dbReference type="ARBA" id="ARBA00022516"/>
    </source>
</evidence>
<sequence length="338" mass="38785">MAFVEFAPIRIPFYRRLQTLAVLIYYYSFYFGALLGCGTILLLLFSSYYPLALLYLGWAYIYDARTPSHGGRRSKIMRGLKIWKYFRDYFPIKLVKTEDLNAKKNYIFGYHPHGILCAGAFSTFATEATNWSETFPGIIPHLLPLIALFKPPLFRDYIMSSGMCNVTRESCEYILKEKGPGNSICIVVGGAPEAFDAHPFKDYILILKPRKGFIKLALKTGSSLVPVFAFGENNLFNQVSNPPGSMLRKIQEKIQSMIAFAPVFFYGRGVFQYTFGMIPHRRPVHVVVGKPIEVAKIENPTYEEIEALQKIYIEELRKLFEENKEKYEKDPNIKLIIN</sequence>
<keyword evidence="8" id="KW-0443">Lipid metabolism</keyword>
<evidence type="ECO:0000313" key="12">
    <source>
        <dbReference type="EnsemblMetazoa" id="CLYHEMP018208.2"/>
    </source>
</evidence>
<name>A0A7M5X5V2_9CNID</name>
<evidence type="ECO:0000256" key="8">
    <source>
        <dbReference type="ARBA" id="ARBA00023098"/>
    </source>
</evidence>
<keyword evidence="9 11" id="KW-0472">Membrane</keyword>